<dbReference type="EMBL" id="JBHUEK010000018">
    <property type="protein sequence ID" value="MFD1779498.1"/>
    <property type="molecule type" value="Genomic_DNA"/>
</dbReference>
<gene>
    <name evidence="2" type="ORF">ACFSFW_12520</name>
</gene>
<keyword evidence="3" id="KW-1185">Reference proteome</keyword>
<keyword evidence="1" id="KW-0812">Transmembrane</keyword>
<dbReference type="RefSeq" id="WP_388038732.1">
    <property type="nucleotide sequence ID" value="NZ_JBHUEK010000018.1"/>
</dbReference>
<feature type="transmembrane region" description="Helical" evidence="1">
    <location>
        <begin position="38"/>
        <end position="55"/>
    </location>
</feature>
<proteinExistence type="predicted"/>
<sequence length="232" mass="26585">MSAIGTLILPIIILFILATILISVFFGKRFKGVKSTKILLGTYLIMLTASVIVYYCIPTSSFETSENSTQDLTYEQINQAIHQGTIGNFEAIKEKEKWEIPFDQDELNIKPLDNLNMQTVFDRNENDDNIIEVIYYVANTNFNGYDFYEEIPAPSVSIENNHLLVISPMDYSIKLNSFHNDFVISQFRGGGIMDEFDNRFNDDKPLNYDFLLIRVPKNLEITGSEFVNFIGE</sequence>
<name>A0ABW4MPW6_9BACI</name>
<keyword evidence="1" id="KW-1133">Transmembrane helix</keyword>
<accession>A0ABW4MPW6</accession>
<reference evidence="3" key="1">
    <citation type="journal article" date="2019" name="Int. J. Syst. Evol. Microbiol.">
        <title>The Global Catalogue of Microorganisms (GCM) 10K type strain sequencing project: providing services to taxonomists for standard genome sequencing and annotation.</title>
        <authorList>
            <consortium name="The Broad Institute Genomics Platform"/>
            <consortium name="The Broad Institute Genome Sequencing Center for Infectious Disease"/>
            <person name="Wu L."/>
            <person name="Ma J."/>
        </authorList>
    </citation>
    <scope>NUCLEOTIDE SEQUENCE [LARGE SCALE GENOMIC DNA]</scope>
    <source>
        <strain evidence="3">CCUG 15531</strain>
    </source>
</reference>
<feature type="transmembrane region" description="Helical" evidence="1">
    <location>
        <begin position="6"/>
        <end position="26"/>
    </location>
</feature>
<evidence type="ECO:0000256" key="1">
    <source>
        <dbReference type="SAM" id="Phobius"/>
    </source>
</evidence>
<keyword evidence="1" id="KW-0472">Membrane</keyword>
<protein>
    <submittedName>
        <fullName evidence="2">Uncharacterized protein</fullName>
    </submittedName>
</protein>
<evidence type="ECO:0000313" key="3">
    <source>
        <dbReference type="Proteomes" id="UP001597227"/>
    </source>
</evidence>
<organism evidence="2 3">
    <name type="scientific">Fredinandcohnia salidurans</name>
    <dbReference type="NCBI Taxonomy" id="2595041"/>
    <lineage>
        <taxon>Bacteria</taxon>
        <taxon>Bacillati</taxon>
        <taxon>Bacillota</taxon>
        <taxon>Bacilli</taxon>
        <taxon>Bacillales</taxon>
        <taxon>Bacillaceae</taxon>
        <taxon>Fredinandcohnia</taxon>
    </lineage>
</organism>
<evidence type="ECO:0000313" key="2">
    <source>
        <dbReference type="EMBL" id="MFD1779498.1"/>
    </source>
</evidence>
<comment type="caution">
    <text evidence="2">The sequence shown here is derived from an EMBL/GenBank/DDBJ whole genome shotgun (WGS) entry which is preliminary data.</text>
</comment>
<dbReference type="Proteomes" id="UP001597227">
    <property type="component" value="Unassembled WGS sequence"/>
</dbReference>